<evidence type="ECO:0000313" key="2">
    <source>
        <dbReference type="EMBL" id="KAA1129860.1"/>
    </source>
</evidence>
<protein>
    <submittedName>
        <fullName evidence="2">Uncharacterized protein</fullName>
    </submittedName>
</protein>
<proteinExistence type="predicted"/>
<reference evidence="2 3" key="1">
    <citation type="submission" date="2019-05" db="EMBL/GenBank/DDBJ databases">
        <title>Emergence of the Ug99 lineage of the wheat stem rust pathogen through somatic hybridization.</title>
        <authorList>
            <person name="Li F."/>
            <person name="Upadhyaya N.M."/>
            <person name="Sperschneider J."/>
            <person name="Matny O."/>
            <person name="Nguyen-Phuc H."/>
            <person name="Mago R."/>
            <person name="Raley C."/>
            <person name="Miller M.E."/>
            <person name="Silverstein K.A.T."/>
            <person name="Henningsen E."/>
            <person name="Hirsch C.D."/>
            <person name="Visser B."/>
            <person name="Pretorius Z.A."/>
            <person name="Steffenson B.J."/>
            <person name="Schwessinger B."/>
            <person name="Dodds P.N."/>
            <person name="Figueroa M."/>
        </authorList>
    </citation>
    <scope>NUCLEOTIDE SEQUENCE [LARGE SCALE GENOMIC DNA]</scope>
    <source>
        <strain evidence="2 3">Ug99</strain>
    </source>
</reference>
<evidence type="ECO:0000313" key="3">
    <source>
        <dbReference type="Proteomes" id="UP000325313"/>
    </source>
</evidence>
<accession>A0A5B0RVQ5</accession>
<dbReference type="AlphaFoldDB" id="A0A5B0RVQ5"/>
<dbReference type="EMBL" id="VDEP01000118">
    <property type="protein sequence ID" value="KAA1129860.1"/>
    <property type="molecule type" value="Genomic_DNA"/>
</dbReference>
<dbReference type="Proteomes" id="UP000325313">
    <property type="component" value="Unassembled WGS sequence"/>
</dbReference>
<evidence type="ECO:0000256" key="1">
    <source>
        <dbReference type="SAM" id="MobiDB-lite"/>
    </source>
</evidence>
<feature type="region of interest" description="Disordered" evidence="1">
    <location>
        <begin position="49"/>
        <end position="69"/>
    </location>
</feature>
<organism evidence="2 3">
    <name type="scientific">Puccinia graminis f. sp. tritici</name>
    <dbReference type="NCBI Taxonomy" id="56615"/>
    <lineage>
        <taxon>Eukaryota</taxon>
        <taxon>Fungi</taxon>
        <taxon>Dikarya</taxon>
        <taxon>Basidiomycota</taxon>
        <taxon>Pucciniomycotina</taxon>
        <taxon>Pucciniomycetes</taxon>
        <taxon>Pucciniales</taxon>
        <taxon>Pucciniaceae</taxon>
        <taxon>Puccinia</taxon>
    </lineage>
</organism>
<name>A0A5B0RVQ5_PUCGR</name>
<gene>
    <name evidence="2" type="ORF">PGTUg99_000203</name>
</gene>
<comment type="caution">
    <text evidence="2">The sequence shown here is derived from an EMBL/GenBank/DDBJ whole genome shotgun (WGS) entry which is preliminary data.</text>
</comment>
<sequence length="134" mass="15003">MTILPETIQVVIRAVIKREVRLDRLKEELVDSEHNWISDVVDGVRPYTNEANRSTTAGDTTQGGSQPSGVLNLGGVTDRSRLEADFVVDHARGKELMWRNGRHDYGRSAGFERLRTRQPSMSTATHILVASNIF</sequence>